<proteinExistence type="predicted"/>
<feature type="transmembrane region" description="Helical" evidence="8">
    <location>
        <begin position="57"/>
        <end position="77"/>
    </location>
</feature>
<dbReference type="InterPro" id="IPR036890">
    <property type="entry name" value="HATPase_C_sf"/>
</dbReference>
<sequence length="550" mass="59200">MAVLQQVMLAVVVLVITAFAIIAAIPGDLTLFFVGVAMVFVMTIVTMLVPWNAISPWAVGIVPVIDVVAILFMRAAFPESGIALLWLFPVMWLSASLGLAGFLAANLFVWVSYGWVIAAGKESAFSFALILLPIVTLAVSAGAYFSLRRFAAQRTLLDKQALVLGQSLERTQHQEQLVTQVLDSVDFGVIRISPDGAVTVTNEAHARMQHALISADGHNRLPAFDADGQTPLVPERMPVARAQRGEVFDNQIVWFGAPDTTRRALSVTTRRLRDTQGADAGTVVISRDVTAERTALLARDNVVASVSHELRAPLTAIVGYLDLALEAEGIPEKVRGDLDVATQNAERMIQIISDILSATSSSKSTVDVTVSPENVDLQQLVLASAEAWEPSALERRITIFTDDVQPTHAYVDPARMRQVADNLISNAIKYGREGGSVQLAVYGDDVASYLLVRDDGIGLSPDDQSRLFRRFFRARTDVGGTGLGLAICRDIVRAHGGEIIVGSEQGVGSVFLVRVPAQVDVPLPPIDPEEALNMSGAITTAGRSDMEATR</sequence>
<dbReference type="Proteomes" id="UP001351900">
    <property type="component" value="Unassembled WGS sequence"/>
</dbReference>
<dbReference type="InterPro" id="IPR003594">
    <property type="entry name" value="HATPase_dom"/>
</dbReference>
<keyword evidence="10" id="KW-0067">ATP-binding</keyword>
<keyword evidence="5" id="KW-0808">Transferase</keyword>
<dbReference type="InterPro" id="IPR035965">
    <property type="entry name" value="PAS-like_dom_sf"/>
</dbReference>
<dbReference type="CDD" id="cd00075">
    <property type="entry name" value="HATPase"/>
    <property type="match status" value="1"/>
</dbReference>
<comment type="subcellular location">
    <subcellularLocation>
        <location evidence="2">Cell membrane</location>
    </subcellularLocation>
</comment>
<accession>A0ABU7V4X3</accession>
<dbReference type="InterPro" id="IPR036097">
    <property type="entry name" value="HisK_dim/P_sf"/>
</dbReference>
<keyword evidence="6" id="KW-0418">Kinase</keyword>
<keyword evidence="8" id="KW-0812">Transmembrane</keyword>
<keyword evidence="7" id="KW-0902">Two-component regulatory system</keyword>
<dbReference type="CDD" id="cd00082">
    <property type="entry name" value="HisKA"/>
    <property type="match status" value="1"/>
</dbReference>
<dbReference type="PANTHER" id="PTHR43047">
    <property type="entry name" value="TWO-COMPONENT HISTIDINE PROTEIN KINASE"/>
    <property type="match status" value="1"/>
</dbReference>
<keyword evidence="11" id="KW-1185">Reference proteome</keyword>
<keyword evidence="8" id="KW-0472">Membrane</keyword>
<dbReference type="Pfam" id="PF02518">
    <property type="entry name" value="HATPase_c"/>
    <property type="match status" value="1"/>
</dbReference>
<evidence type="ECO:0000313" key="10">
    <source>
        <dbReference type="EMBL" id="MEF2254734.1"/>
    </source>
</evidence>
<dbReference type="SMART" id="SM00387">
    <property type="entry name" value="HATPase_c"/>
    <property type="match status" value="1"/>
</dbReference>
<feature type="transmembrane region" description="Helical" evidence="8">
    <location>
        <begin position="32"/>
        <end position="51"/>
    </location>
</feature>
<dbReference type="Gene3D" id="3.30.565.10">
    <property type="entry name" value="Histidine kinase-like ATPase, C-terminal domain"/>
    <property type="match status" value="1"/>
</dbReference>
<dbReference type="InterPro" id="IPR005467">
    <property type="entry name" value="His_kinase_dom"/>
</dbReference>
<keyword evidence="4" id="KW-0597">Phosphoprotein</keyword>
<comment type="catalytic activity">
    <reaction evidence="1">
        <text>ATP + protein L-histidine = ADP + protein N-phospho-L-histidine.</text>
        <dbReference type="EC" id="2.7.13.3"/>
    </reaction>
</comment>
<reference evidence="10 11" key="1">
    <citation type="submission" date="2024-01" db="EMBL/GenBank/DDBJ databases">
        <title>the genome sequence of strain Microbacterium schleiferi NBRC 15075.</title>
        <authorList>
            <person name="Ding Y."/>
            <person name="Zhang G."/>
        </authorList>
    </citation>
    <scope>NUCLEOTIDE SEQUENCE [LARGE SCALE GENOMIC DNA]</scope>
    <source>
        <strain evidence="10 11">NBRC 15075</strain>
    </source>
</reference>
<dbReference type="PRINTS" id="PR00344">
    <property type="entry name" value="BCTRLSENSOR"/>
</dbReference>
<dbReference type="GO" id="GO:0005524">
    <property type="term" value="F:ATP binding"/>
    <property type="evidence" value="ECO:0007669"/>
    <property type="project" value="UniProtKB-KW"/>
</dbReference>
<gene>
    <name evidence="10" type="ORF">V2V91_06220</name>
</gene>
<evidence type="ECO:0000256" key="6">
    <source>
        <dbReference type="ARBA" id="ARBA00022777"/>
    </source>
</evidence>
<evidence type="ECO:0000313" key="11">
    <source>
        <dbReference type="Proteomes" id="UP001351900"/>
    </source>
</evidence>
<evidence type="ECO:0000256" key="5">
    <source>
        <dbReference type="ARBA" id="ARBA00022679"/>
    </source>
</evidence>
<evidence type="ECO:0000256" key="3">
    <source>
        <dbReference type="ARBA" id="ARBA00012438"/>
    </source>
</evidence>
<comment type="caution">
    <text evidence="10">The sequence shown here is derived from an EMBL/GenBank/DDBJ whole genome shotgun (WGS) entry which is preliminary data.</text>
</comment>
<dbReference type="SMART" id="SM00388">
    <property type="entry name" value="HisKA"/>
    <property type="match status" value="1"/>
</dbReference>
<dbReference type="Gene3D" id="1.10.287.130">
    <property type="match status" value="1"/>
</dbReference>
<evidence type="ECO:0000256" key="2">
    <source>
        <dbReference type="ARBA" id="ARBA00004236"/>
    </source>
</evidence>
<evidence type="ECO:0000256" key="8">
    <source>
        <dbReference type="SAM" id="Phobius"/>
    </source>
</evidence>
<dbReference type="Pfam" id="PF00512">
    <property type="entry name" value="HisKA"/>
    <property type="match status" value="1"/>
</dbReference>
<evidence type="ECO:0000256" key="4">
    <source>
        <dbReference type="ARBA" id="ARBA00022553"/>
    </source>
</evidence>
<feature type="domain" description="Histidine kinase" evidence="9">
    <location>
        <begin position="305"/>
        <end position="519"/>
    </location>
</feature>
<keyword evidence="10" id="KW-0547">Nucleotide-binding</keyword>
<feature type="transmembrane region" description="Helical" evidence="8">
    <location>
        <begin position="125"/>
        <end position="147"/>
    </location>
</feature>
<dbReference type="Pfam" id="PF08448">
    <property type="entry name" value="PAS_4"/>
    <property type="match status" value="1"/>
</dbReference>
<evidence type="ECO:0000256" key="1">
    <source>
        <dbReference type="ARBA" id="ARBA00000085"/>
    </source>
</evidence>
<dbReference type="PROSITE" id="PS50109">
    <property type="entry name" value="HIS_KIN"/>
    <property type="match status" value="1"/>
</dbReference>
<dbReference type="Gene3D" id="3.30.450.20">
    <property type="entry name" value="PAS domain"/>
    <property type="match status" value="1"/>
</dbReference>
<keyword evidence="8" id="KW-1133">Transmembrane helix</keyword>
<feature type="transmembrane region" description="Helical" evidence="8">
    <location>
        <begin position="84"/>
        <end position="113"/>
    </location>
</feature>
<dbReference type="InterPro" id="IPR004358">
    <property type="entry name" value="Sig_transdc_His_kin-like_C"/>
</dbReference>
<evidence type="ECO:0000259" key="9">
    <source>
        <dbReference type="PROSITE" id="PS50109"/>
    </source>
</evidence>
<name>A0ABU7V4X3_9MICO</name>
<dbReference type="SUPFAM" id="SSF55785">
    <property type="entry name" value="PYP-like sensor domain (PAS domain)"/>
    <property type="match status" value="1"/>
</dbReference>
<dbReference type="EC" id="2.7.13.3" evidence="3"/>
<protein>
    <recommendedName>
        <fullName evidence="3">histidine kinase</fullName>
        <ecNumber evidence="3">2.7.13.3</ecNumber>
    </recommendedName>
</protein>
<dbReference type="InterPro" id="IPR013656">
    <property type="entry name" value="PAS_4"/>
</dbReference>
<organism evidence="10 11">
    <name type="scientific">Microbacterium schleiferi</name>
    <dbReference type="NCBI Taxonomy" id="69362"/>
    <lineage>
        <taxon>Bacteria</taxon>
        <taxon>Bacillati</taxon>
        <taxon>Actinomycetota</taxon>
        <taxon>Actinomycetes</taxon>
        <taxon>Micrococcales</taxon>
        <taxon>Microbacteriaceae</taxon>
        <taxon>Microbacterium</taxon>
    </lineage>
</organism>
<dbReference type="PANTHER" id="PTHR43047:SF72">
    <property type="entry name" value="OSMOSENSING HISTIDINE PROTEIN KINASE SLN1"/>
    <property type="match status" value="1"/>
</dbReference>
<evidence type="ECO:0000256" key="7">
    <source>
        <dbReference type="ARBA" id="ARBA00023012"/>
    </source>
</evidence>
<dbReference type="SUPFAM" id="SSF47384">
    <property type="entry name" value="Homodimeric domain of signal transducing histidine kinase"/>
    <property type="match status" value="1"/>
</dbReference>
<dbReference type="SUPFAM" id="SSF55874">
    <property type="entry name" value="ATPase domain of HSP90 chaperone/DNA topoisomerase II/histidine kinase"/>
    <property type="match status" value="1"/>
</dbReference>
<dbReference type="EMBL" id="JAZHOV010000003">
    <property type="protein sequence ID" value="MEF2254734.1"/>
    <property type="molecule type" value="Genomic_DNA"/>
</dbReference>
<feature type="transmembrane region" description="Helical" evidence="8">
    <location>
        <begin position="6"/>
        <end position="25"/>
    </location>
</feature>
<dbReference type="InterPro" id="IPR003661">
    <property type="entry name" value="HisK_dim/P_dom"/>
</dbReference>